<evidence type="ECO:0000256" key="2">
    <source>
        <dbReference type="ARBA" id="ARBA00022490"/>
    </source>
</evidence>
<dbReference type="GO" id="GO:0008104">
    <property type="term" value="P:intracellular protein localization"/>
    <property type="evidence" value="ECO:0007669"/>
    <property type="project" value="Ensembl"/>
</dbReference>
<evidence type="ECO:0000256" key="3">
    <source>
        <dbReference type="ARBA" id="ARBA00022618"/>
    </source>
</evidence>
<dbReference type="FunFam" id="1.20.1270.60:FF:000028">
    <property type="entry name" value="Bridging integrator 3 homolog"/>
    <property type="match status" value="1"/>
</dbReference>
<dbReference type="Proteomes" id="UP000008912">
    <property type="component" value="Unassembled WGS sequence"/>
</dbReference>
<keyword evidence="3" id="KW-0132">Cell division</keyword>
<reference evidence="13" key="3">
    <citation type="submission" date="2025-09" db="UniProtKB">
        <authorList>
            <consortium name="Ensembl"/>
        </authorList>
    </citation>
    <scope>IDENTIFICATION</scope>
</reference>
<dbReference type="AlphaFoldDB" id="A0A7N5J9G6"/>
<evidence type="ECO:0000256" key="6">
    <source>
        <dbReference type="ARBA" id="ARBA00023212"/>
    </source>
</evidence>
<evidence type="ECO:0000259" key="12">
    <source>
        <dbReference type="PROSITE" id="PS51021"/>
    </source>
</evidence>
<dbReference type="GO" id="GO:0009826">
    <property type="term" value="P:unidimensional cell growth"/>
    <property type="evidence" value="ECO:0007669"/>
    <property type="project" value="Ensembl"/>
</dbReference>
<dbReference type="GO" id="GO:0006897">
    <property type="term" value="P:endocytosis"/>
    <property type="evidence" value="ECO:0007669"/>
    <property type="project" value="InterPro"/>
</dbReference>
<dbReference type="GeneTree" id="ENSGT00950000182882"/>
<evidence type="ECO:0000256" key="5">
    <source>
        <dbReference type="ARBA" id="ARBA00023210"/>
    </source>
</evidence>
<proteinExistence type="predicted"/>
<dbReference type="InterPro" id="IPR027267">
    <property type="entry name" value="AH/BAR_dom_sf"/>
</dbReference>
<evidence type="ECO:0000256" key="10">
    <source>
        <dbReference type="SAM" id="Coils"/>
    </source>
</evidence>
<dbReference type="PROSITE" id="PS51021">
    <property type="entry name" value="BAR"/>
    <property type="match status" value="1"/>
</dbReference>
<dbReference type="Gene3D" id="1.20.1270.60">
    <property type="entry name" value="Arfaptin homology (AH) domain/BAR domain"/>
    <property type="match status" value="1"/>
</dbReference>
<evidence type="ECO:0000256" key="1">
    <source>
        <dbReference type="ARBA" id="ARBA00004245"/>
    </source>
</evidence>
<dbReference type="GO" id="GO:0010591">
    <property type="term" value="P:regulation of lamellipodium assembly"/>
    <property type="evidence" value="ECO:0007669"/>
    <property type="project" value="Ensembl"/>
</dbReference>
<evidence type="ECO:0000256" key="9">
    <source>
        <dbReference type="ARBA" id="ARBA00072988"/>
    </source>
</evidence>
<evidence type="ECO:0000256" key="8">
    <source>
        <dbReference type="ARBA" id="ARBA00059510"/>
    </source>
</evidence>
<dbReference type="InterPro" id="IPR046982">
    <property type="entry name" value="BIN3/RVS161-like"/>
</dbReference>
<dbReference type="InParanoid" id="A0A7N5J9G6"/>
<evidence type="ECO:0000313" key="13">
    <source>
        <dbReference type="Ensembl" id="ENSAMEP00000022009.1"/>
    </source>
</evidence>
<evidence type="ECO:0000256" key="7">
    <source>
        <dbReference type="ARBA" id="ARBA00023306"/>
    </source>
</evidence>
<evidence type="ECO:0000256" key="4">
    <source>
        <dbReference type="ARBA" id="ARBA00023054"/>
    </source>
</evidence>
<dbReference type="GO" id="GO:0051301">
    <property type="term" value="P:cell division"/>
    <property type="evidence" value="ECO:0007669"/>
    <property type="project" value="UniProtKB-KW"/>
</dbReference>
<reference evidence="13 14" key="1">
    <citation type="journal article" date="2010" name="Nature">
        <title>The sequence and de novo assembly of the giant panda genome.</title>
        <authorList>
            <person name="Li R."/>
            <person name="Fan W."/>
            <person name="Tian G."/>
            <person name="Zhu H."/>
            <person name="He L."/>
            <person name="Cai J."/>
            <person name="Huang Q."/>
            <person name="Cai Q."/>
            <person name="Li B."/>
            <person name="Bai Y."/>
            <person name="Zhang Z."/>
            <person name="Zhang Y."/>
            <person name="Wang W."/>
            <person name="Li J."/>
            <person name="Wei F."/>
            <person name="Li H."/>
            <person name="Jian M."/>
            <person name="Li J."/>
            <person name="Zhang Z."/>
            <person name="Nielsen R."/>
            <person name="Li D."/>
            <person name="Gu W."/>
            <person name="Yang Z."/>
            <person name="Xuan Z."/>
            <person name="Ryder O.A."/>
            <person name="Leung F.C."/>
            <person name="Zhou Y."/>
            <person name="Cao J."/>
            <person name="Sun X."/>
            <person name="Fu Y."/>
            <person name="Fang X."/>
            <person name="Guo X."/>
            <person name="Wang B."/>
            <person name="Hou R."/>
            <person name="Shen F."/>
            <person name="Mu B."/>
            <person name="Ni P."/>
            <person name="Lin R."/>
            <person name="Qian W."/>
            <person name="Wang G."/>
            <person name="Yu C."/>
            <person name="Nie W."/>
            <person name="Wang J."/>
            <person name="Wu Z."/>
            <person name="Liang H."/>
            <person name="Min J."/>
            <person name="Wu Q."/>
            <person name="Cheng S."/>
            <person name="Ruan J."/>
            <person name="Wang M."/>
            <person name="Shi Z."/>
            <person name="Wen M."/>
            <person name="Liu B."/>
            <person name="Ren X."/>
            <person name="Zheng H."/>
            <person name="Dong D."/>
            <person name="Cook K."/>
            <person name="Shan G."/>
            <person name="Zhang H."/>
            <person name="Kosiol C."/>
            <person name="Xie X."/>
            <person name="Lu Z."/>
            <person name="Zheng H."/>
            <person name="Li Y."/>
            <person name="Steiner C.C."/>
            <person name="Lam T.T."/>
            <person name="Lin S."/>
            <person name="Zhang Q."/>
            <person name="Li G."/>
            <person name="Tian J."/>
            <person name="Gong T."/>
            <person name="Liu H."/>
            <person name="Zhang D."/>
            <person name="Fang L."/>
            <person name="Ye C."/>
            <person name="Zhang J."/>
            <person name="Hu W."/>
            <person name="Xu A."/>
            <person name="Ren Y."/>
            <person name="Zhang G."/>
            <person name="Bruford M.W."/>
            <person name="Li Q."/>
            <person name="Ma L."/>
            <person name="Guo Y."/>
            <person name="An N."/>
            <person name="Hu Y."/>
            <person name="Zheng Y."/>
            <person name="Shi Y."/>
            <person name="Li Z."/>
            <person name="Liu Q."/>
            <person name="Chen Y."/>
            <person name="Zhao J."/>
            <person name="Qu N."/>
            <person name="Zhao S."/>
            <person name="Tian F."/>
            <person name="Wang X."/>
            <person name="Wang H."/>
            <person name="Xu L."/>
            <person name="Liu X."/>
            <person name="Vinar T."/>
            <person name="Wang Y."/>
            <person name="Lam T.W."/>
            <person name="Yiu S.M."/>
            <person name="Liu S."/>
            <person name="Zhang H."/>
            <person name="Li D."/>
            <person name="Huang Y."/>
            <person name="Wang X."/>
            <person name="Yang G."/>
            <person name="Jiang Z."/>
            <person name="Wang J."/>
            <person name="Qin N."/>
            <person name="Li L."/>
            <person name="Li J."/>
            <person name="Bolund L."/>
            <person name="Kristiansen K."/>
            <person name="Wong G.K."/>
            <person name="Olson M."/>
            <person name="Zhang X."/>
            <person name="Li S."/>
            <person name="Yang H."/>
            <person name="Wang J."/>
            <person name="Wang J."/>
        </authorList>
    </citation>
    <scope>NUCLEOTIDE SEQUENCE [LARGE SCALE GENOMIC DNA]</scope>
</reference>
<gene>
    <name evidence="13" type="primary">BIN3</name>
</gene>
<name>A0A7N5J9G6_AILME</name>
<keyword evidence="7" id="KW-0131">Cell cycle</keyword>
<feature type="domain" description="BAR" evidence="12">
    <location>
        <begin position="9"/>
        <end position="235"/>
    </location>
</feature>
<dbReference type="Pfam" id="PF03114">
    <property type="entry name" value="BAR"/>
    <property type="match status" value="1"/>
</dbReference>
<protein>
    <recommendedName>
        <fullName evidence="9">Bridging integrator 3</fullName>
    </recommendedName>
</protein>
<accession>A0A7N5J9G6</accession>
<keyword evidence="4 10" id="KW-0175">Coiled coil</keyword>
<sequence>MSWIPFKIGQPKKQIVPKTVERDFEREYGKLQQLEEQTRRLQKDMKKSTDADLAMSKSAVKISLDLLSNPLCEQDQDFLNMVTALDTAMKRMDAFNQEKVNQIQKTVIEPLKKFGSVFPSLNMAVKRREQALQDYRRLQAKVEKYEEKEKTGPVLAKLHQAREELRPVRDDFEAKNKQLLDEMPRFYHSRLDYFQPSFEALIRAQVRPLPPRPRAGRTLAPLGASTGFGAPRRQGARPRSARTPALPPCPGTASGDPDSEALLHFLFGSSVALVRPRSGIRFLLLNGFSPTCGKKIAGRTVSTCLGQAGSLRGVLGRPGTEAWRVTPCPRLPTPVPPL</sequence>
<dbReference type="GO" id="GO:0048741">
    <property type="term" value="P:skeletal muscle fiber development"/>
    <property type="evidence" value="ECO:0007669"/>
    <property type="project" value="Ensembl"/>
</dbReference>
<keyword evidence="6" id="KW-0206">Cytoskeleton</keyword>
<reference evidence="13" key="2">
    <citation type="submission" date="2025-08" db="UniProtKB">
        <authorList>
            <consortium name="Ensembl"/>
        </authorList>
    </citation>
    <scope>IDENTIFICATION</scope>
</reference>
<organism evidence="13 14">
    <name type="scientific">Ailuropoda melanoleuca</name>
    <name type="common">Giant panda</name>
    <dbReference type="NCBI Taxonomy" id="9646"/>
    <lineage>
        <taxon>Eukaryota</taxon>
        <taxon>Metazoa</taxon>
        <taxon>Chordata</taxon>
        <taxon>Craniata</taxon>
        <taxon>Vertebrata</taxon>
        <taxon>Euteleostomi</taxon>
        <taxon>Mammalia</taxon>
        <taxon>Eutheria</taxon>
        <taxon>Laurasiatheria</taxon>
        <taxon>Carnivora</taxon>
        <taxon>Caniformia</taxon>
        <taxon>Ursidae</taxon>
        <taxon>Ailuropoda</taxon>
    </lineage>
</organism>
<keyword evidence="2" id="KW-0963">Cytoplasm</keyword>
<feature type="region of interest" description="Disordered" evidence="11">
    <location>
        <begin position="209"/>
        <end position="254"/>
    </location>
</feature>
<dbReference type="CDD" id="cd07590">
    <property type="entry name" value="BAR_Bin3"/>
    <property type="match status" value="1"/>
</dbReference>
<evidence type="ECO:0000313" key="14">
    <source>
        <dbReference type="Proteomes" id="UP000008912"/>
    </source>
</evidence>
<dbReference type="InterPro" id="IPR004148">
    <property type="entry name" value="BAR_dom"/>
</dbReference>
<comment type="subcellular location">
    <subcellularLocation>
        <location evidence="1">Cytoplasm</location>
        <location evidence="1">Cytoskeleton</location>
    </subcellularLocation>
</comment>
<dbReference type="SUPFAM" id="SSF103657">
    <property type="entry name" value="BAR/IMD domain-like"/>
    <property type="match status" value="1"/>
</dbReference>
<evidence type="ECO:0000256" key="11">
    <source>
        <dbReference type="SAM" id="MobiDB-lite"/>
    </source>
</evidence>
<dbReference type="SMART" id="SM00721">
    <property type="entry name" value="BAR"/>
    <property type="match status" value="1"/>
</dbReference>
<dbReference type="GO" id="GO:0008289">
    <property type="term" value="F:lipid binding"/>
    <property type="evidence" value="ECO:0007669"/>
    <property type="project" value="TreeGrafter"/>
</dbReference>
<dbReference type="GO" id="GO:0005737">
    <property type="term" value="C:cytoplasm"/>
    <property type="evidence" value="ECO:0007669"/>
    <property type="project" value="InterPro"/>
</dbReference>
<feature type="coiled-coil region" evidence="10">
    <location>
        <begin position="24"/>
        <end position="51"/>
    </location>
</feature>
<dbReference type="InterPro" id="IPR037428">
    <property type="entry name" value="Bin3_BAR"/>
</dbReference>
<dbReference type="PANTHER" id="PTHR47174:SF3">
    <property type="entry name" value="BRIDGING INTEGRATOR 3"/>
    <property type="match status" value="1"/>
</dbReference>
<keyword evidence="14" id="KW-1185">Reference proteome</keyword>
<feature type="coiled-coil region" evidence="10">
    <location>
        <begin position="121"/>
        <end position="148"/>
    </location>
</feature>
<comment type="function">
    <text evidence="8">Involved in cytokinesis and septation where it has a role in the localization of F-actin.</text>
</comment>
<dbReference type="GO" id="GO:0015629">
    <property type="term" value="C:actin cytoskeleton"/>
    <property type="evidence" value="ECO:0007669"/>
    <property type="project" value="Ensembl"/>
</dbReference>
<dbReference type="GO" id="GO:0014839">
    <property type="term" value="P:myoblast migration involved in skeletal muscle regeneration"/>
    <property type="evidence" value="ECO:0007669"/>
    <property type="project" value="Ensembl"/>
</dbReference>
<dbReference type="GO" id="GO:0097320">
    <property type="term" value="P:plasma membrane tubulation"/>
    <property type="evidence" value="ECO:0007669"/>
    <property type="project" value="TreeGrafter"/>
</dbReference>
<dbReference type="Ensembl" id="ENSAMET00000041625.1">
    <property type="protein sequence ID" value="ENSAMEP00000022009.1"/>
    <property type="gene ID" value="ENSAMEG00000003027.2"/>
</dbReference>
<dbReference type="GO" id="GO:0051666">
    <property type="term" value="P:actin cortical patch localization"/>
    <property type="evidence" value="ECO:0007669"/>
    <property type="project" value="InterPro"/>
</dbReference>
<keyword evidence="5" id="KW-0717">Septation</keyword>
<dbReference type="PANTHER" id="PTHR47174">
    <property type="entry name" value="BRIDGING INTEGRATOR 3"/>
    <property type="match status" value="1"/>
</dbReference>